<dbReference type="Gene3D" id="3.40.50.2000">
    <property type="entry name" value="Glycogen Phosphorylase B"/>
    <property type="match status" value="2"/>
</dbReference>
<dbReference type="EMBL" id="BSPX01000003">
    <property type="protein sequence ID" value="GLT21003.1"/>
    <property type="molecule type" value="Genomic_DNA"/>
</dbReference>
<dbReference type="InterPro" id="IPR028098">
    <property type="entry name" value="Glyco_trans_4-like_N"/>
</dbReference>
<accession>A0ABQ6F623</accession>
<sequence>MTRNASVGACLIVASIFTPIQGGSATVYSNLCRYAPKGRMVALATRRDYNDGAEIAGWRAHDQNCGFPVYRLDLLRPRISRPAHKLIAAWRFLTIDVPLRLRVIWTVWKLIRRHGIEVICIGELASTAWLGEFFQRVFGKRMVIYVHGEEITTRFDAGSFGASRATHLRAADAVVAVSRFTQRVLVDEMGISPDRVCLIENGVDTKRFSPGPDDPAFRARFGLAGKRIVVAVGRLIARKGFDQTIRAWPRIFAAHPDSHLLIIGDGPQRASLQALVDQSGVAHSITLAGALSDADLLSAYRSAALFAMPNRTMPDGDTEGFGLTFLEANACGRAVVGGRAGGAVEAVQNGVSGLLVNGERVDEIADAILRVLGDDAFRARLEAGALAHAQAHSWEHSVQIFQNLCERLQNKGGKHG</sequence>
<feature type="domain" description="Glycosyl transferase family 1" evidence="1">
    <location>
        <begin position="218"/>
        <end position="383"/>
    </location>
</feature>
<proteinExistence type="predicted"/>
<evidence type="ECO:0000259" key="1">
    <source>
        <dbReference type="Pfam" id="PF00534"/>
    </source>
</evidence>
<feature type="domain" description="Glycosyltransferase subfamily 4-like N-terminal" evidence="2">
    <location>
        <begin position="81"/>
        <end position="207"/>
    </location>
</feature>
<gene>
    <name evidence="3" type="ORF">GCM10007933_04550</name>
</gene>
<evidence type="ECO:0008006" key="5">
    <source>
        <dbReference type="Google" id="ProtNLM"/>
    </source>
</evidence>
<name>A0ABQ6F623_9RHOO</name>
<keyword evidence="4" id="KW-1185">Reference proteome</keyword>
<dbReference type="CDD" id="cd03801">
    <property type="entry name" value="GT4_PimA-like"/>
    <property type="match status" value="1"/>
</dbReference>
<protein>
    <recommendedName>
        <fullName evidence="5">Glycosyltransferase family 4 protein</fullName>
    </recommendedName>
</protein>
<evidence type="ECO:0000259" key="2">
    <source>
        <dbReference type="Pfam" id="PF13439"/>
    </source>
</evidence>
<dbReference type="PANTHER" id="PTHR45947">
    <property type="entry name" value="SULFOQUINOVOSYL TRANSFERASE SQD2"/>
    <property type="match status" value="1"/>
</dbReference>
<dbReference type="RefSeq" id="WP_284186559.1">
    <property type="nucleotide sequence ID" value="NZ_BSPX01000003.1"/>
</dbReference>
<comment type="caution">
    <text evidence="3">The sequence shown here is derived from an EMBL/GenBank/DDBJ whole genome shotgun (WGS) entry which is preliminary data.</text>
</comment>
<evidence type="ECO:0000313" key="4">
    <source>
        <dbReference type="Proteomes" id="UP001157167"/>
    </source>
</evidence>
<evidence type="ECO:0000313" key="3">
    <source>
        <dbReference type="EMBL" id="GLT21003.1"/>
    </source>
</evidence>
<organism evidence="3 4">
    <name type="scientific">Zoogloea oryzae</name>
    <dbReference type="NCBI Taxonomy" id="310767"/>
    <lineage>
        <taxon>Bacteria</taxon>
        <taxon>Pseudomonadati</taxon>
        <taxon>Pseudomonadota</taxon>
        <taxon>Betaproteobacteria</taxon>
        <taxon>Rhodocyclales</taxon>
        <taxon>Zoogloeaceae</taxon>
        <taxon>Zoogloea</taxon>
    </lineage>
</organism>
<reference evidence="4" key="1">
    <citation type="journal article" date="2019" name="Int. J. Syst. Evol. Microbiol.">
        <title>The Global Catalogue of Microorganisms (GCM) 10K type strain sequencing project: providing services to taxonomists for standard genome sequencing and annotation.</title>
        <authorList>
            <consortium name="The Broad Institute Genomics Platform"/>
            <consortium name="The Broad Institute Genome Sequencing Center for Infectious Disease"/>
            <person name="Wu L."/>
            <person name="Ma J."/>
        </authorList>
    </citation>
    <scope>NUCLEOTIDE SEQUENCE [LARGE SCALE GENOMIC DNA]</scope>
    <source>
        <strain evidence="4">NBRC 102407</strain>
    </source>
</reference>
<dbReference type="Pfam" id="PF00534">
    <property type="entry name" value="Glycos_transf_1"/>
    <property type="match status" value="1"/>
</dbReference>
<dbReference type="SUPFAM" id="SSF53756">
    <property type="entry name" value="UDP-Glycosyltransferase/glycogen phosphorylase"/>
    <property type="match status" value="1"/>
</dbReference>
<dbReference type="InterPro" id="IPR001296">
    <property type="entry name" value="Glyco_trans_1"/>
</dbReference>
<dbReference type="Pfam" id="PF13439">
    <property type="entry name" value="Glyco_transf_4"/>
    <property type="match status" value="1"/>
</dbReference>
<dbReference type="InterPro" id="IPR050194">
    <property type="entry name" value="Glycosyltransferase_grp1"/>
</dbReference>
<dbReference type="PANTHER" id="PTHR45947:SF3">
    <property type="entry name" value="SULFOQUINOVOSYL TRANSFERASE SQD2"/>
    <property type="match status" value="1"/>
</dbReference>
<dbReference type="Proteomes" id="UP001157167">
    <property type="component" value="Unassembled WGS sequence"/>
</dbReference>